<evidence type="ECO:0000256" key="1">
    <source>
        <dbReference type="SAM" id="MobiDB-lite"/>
    </source>
</evidence>
<dbReference type="AlphaFoldDB" id="A0A411WXJ3"/>
<dbReference type="Pfam" id="PF01609">
    <property type="entry name" value="DDE_Tnp_1"/>
    <property type="match status" value="1"/>
</dbReference>
<proteinExistence type="predicted"/>
<dbReference type="OrthoDB" id="9774608at2"/>
<organism evidence="3 6">
    <name type="scientific">Pseudoduganella albidiflava</name>
    <dbReference type="NCBI Taxonomy" id="321983"/>
    <lineage>
        <taxon>Bacteria</taxon>
        <taxon>Pseudomonadati</taxon>
        <taxon>Pseudomonadota</taxon>
        <taxon>Betaproteobacteria</taxon>
        <taxon>Burkholderiales</taxon>
        <taxon>Oxalobacteraceae</taxon>
        <taxon>Telluria group</taxon>
        <taxon>Pseudoduganella</taxon>
    </lineage>
</organism>
<dbReference type="GO" id="GO:0004803">
    <property type="term" value="F:transposase activity"/>
    <property type="evidence" value="ECO:0007669"/>
    <property type="project" value="InterPro"/>
</dbReference>
<evidence type="ECO:0000313" key="5">
    <source>
        <dbReference type="Proteomes" id="UP000292307"/>
    </source>
</evidence>
<reference evidence="3" key="3">
    <citation type="submission" date="2022-12" db="EMBL/GenBank/DDBJ databases">
        <authorList>
            <person name="Sun Q."/>
            <person name="Kim S."/>
        </authorList>
    </citation>
    <scope>NUCLEOTIDE SEQUENCE</scope>
    <source>
        <strain evidence="3">KCTC 12343</strain>
    </source>
</reference>
<evidence type="ECO:0000259" key="2">
    <source>
        <dbReference type="Pfam" id="PF01609"/>
    </source>
</evidence>
<dbReference type="Proteomes" id="UP000628442">
    <property type="component" value="Unassembled WGS sequence"/>
</dbReference>
<protein>
    <recommendedName>
        <fullName evidence="2">Transposase IS4-like domain-containing protein</fullName>
    </recommendedName>
</protein>
<sequence>MLRSRDRQTRQRAAGLKPHKRAQKDVDAKWTKKHGKNHFGYMLHASIDKRCKLIRKIAVTHAAVADTKDFETLLNASNTSRDVYAHRSYPSIERERT</sequence>
<evidence type="ECO:0000313" key="6">
    <source>
        <dbReference type="Proteomes" id="UP000628442"/>
    </source>
</evidence>
<name>A0A411WXJ3_9BURK</name>
<dbReference type="EMBL" id="BMWV01000003">
    <property type="protein sequence ID" value="GGY35852.1"/>
    <property type="molecule type" value="Genomic_DNA"/>
</dbReference>
<dbReference type="GO" id="GO:0006313">
    <property type="term" value="P:DNA transposition"/>
    <property type="evidence" value="ECO:0007669"/>
    <property type="project" value="InterPro"/>
</dbReference>
<evidence type="ECO:0000313" key="3">
    <source>
        <dbReference type="EMBL" id="GGY35852.1"/>
    </source>
</evidence>
<reference evidence="3" key="1">
    <citation type="journal article" date="2014" name="Int. J. Syst. Evol. Microbiol.">
        <title>Complete genome sequence of Corynebacterium casei LMG S-19264T (=DSM 44701T), isolated from a smear-ripened cheese.</title>
        <authorList>
            <consortium name="US DOE Joint Genome Institute (JGI-PGF)"/>
            <person name="Walter F."/>
            <person name="Albersmeier A."/>
            <person name="Kalinowski J."/>
            <person name="Ruckert C."/>
        </authorList>
    </citation>
    <scope>NUCLEOTIDE SEQUENCE</scope>
    <source>
        <strain evidence="3">KCTC 12343</strain>
    </source>
</reference>
<feature type="region of interest" description="Disordered" evidence="1">
    <location>
        <begin position="1"/>
        <end position="31"/>
    </location>
</feature>
<dbReference type="InterPro" id="IPR002559">
    <property type="entry name" value="Transposase_11"/>
</dbReference>
<accession>A0A411WXJ3</accession>
<reference evidence="4 5" key="2">
    <citation type="submission" date="2019-02" db="EMBL/GenBank/DDBJ databases">
        <title>Draft Genome Sequences of Six Type Strains of the Genus Massilia.</title>
        <authorList>
            <person name="Miess H."/>
            <person name="Frediansyhah A."/>
            <person name="Gross H."/>
        </authorList>
    </citation>
    <scope>NUCLEOTIDE SEQUENCE [LARGE SCALE GENOMIC DNA]</scope>
    <source>
        <strain evidence="4 5">DSM 17472</strain>
    </source>
</reference>
<keyword evidence="5" id="KW-1185">Reference proteome</keyword>
<dbReference type="Proteomes" id="UP000292307">
    <property type="component" value="Chromosome"/>
</dbReference>
<gene>
    <name evidence="4" type="ORF">EYF70_11540</name>
    <name evidence="3" type="ORF">GCM10007387_17630</name>
</gene>
<dbReference type="PANTHER" id="PTHR35604:SF2">
    <property type="entry name" value="TRANSPOSASE INSH FOR INSERTION SEQUENCE ELEMENT IS5A-RELATED"/>
    <property type="match status" value="1"/>
</dbReference>
<dbReference type="PANTHER" id="PTHR35604">
    <property type="entry name" value="TRANSPOSASE INSH FOR INSERTION SEQUENCE ELEMENT IS5A-RELATED"/>
    <property type="match status" value="1"/>
</dbReference>
<dbReference type="EMBL" id="CP036401">
    <property type="protein sequence ID" value="QBI01414.1"/>
    <property type="molecule type" value="Genomic_DNA"/>
</dbReference>
<dbReference type="GO" id="GO:0003677">
    <property type="term" value="F:DNA binding"/>
    <property type="evidence" value="ECO:0007669"/>
    <property type="project" value="InterPro"/>
</dbReference>
<evidence type="ECO:0000313" key="4">
    <source>
        <dbReference type="EMBL" id="QBI01414.1"/>
    </source>
</evidence>
<feature type="domain" description="Transposase IS4-like" evidence="2">
    <location>
        <begin position="23"/>
        <end position="92"/>
    </location>
</feature>